<reference evidence="2 3" key="2">
    <citation type="submission" date="2018-01" db="EMBL/GenBank/DDBJ databases">
        <title>Genomic study of Klebsiella pneumoniae.</title>
        <authorList>
            <person name="Yang Y."/>
            <person name="Bicalho R."/>
        </authorList>
    </citation>
    <scope>NUCLEOTIDE SEQUENCE [LARGE SCALE GENOMIC DNA]</scope>
    <source>
        <strain evidence="2 3">A11</strain>
    </source>
</reference>
<comment type="caution">
    <text evidence="2">The sequence shown here is derived from an EMBL/GenBank/DDBJ whole genome shotgun (WGS) entry which is preliminary data.</text>
</comment>
<sequence length="234" mass="25340">MNQPMSFVWNTEAASLAKKAGATGGISETGAYEGFITSAIYTFGKDGSQSQALELSLDSDGAKANYLRINYIGKDGQQTFGMGLISALLWAAQVKSAQPEQVQTENGVEWHCPALVGKKVGLFLQKVLYTKSDGADGYKFEVRHVFQPGSRRTYAEYSENEAATAIAALEKSMKDKDDRVQGNPQFSGGGRQQAGANPYAQNPNAVPHSRLQQAANQHAQNIQNPPDFDDDIPF</sequence>
<accession>A0A2J4RFA7</accession>
<reference evidence="2 3" key="1">
    <citation type="submission" date="2017-11" db="EMBL/GenBank/DDBJ databases">
        <authorList>
            <person name="Han C.G."/>
        </authorList>
    </citation>
    <scope>NUCLEOTIDE SEQUENCE [LARGE SCALE GENOMIC DNA]</scope>
    <source>
        <strain evidence="2 3">A11</strain>
    </source>
</reference>
<dbReference type="AlphaFoldDB" id="A0A2J4RFA7"/>
<proteinExistence type="predicted"/>
<name>A0A2J4RFA7_9ENTR</name>
<evidence type="ECO:0000256" key="1">
    <source>
        <dbReference type="SAM" id="MobiDB-lite"/>
    </source>
</evidence>
<organism evidence="2 3">
    <name type="scientific">Klebsiella michiganensis</name>
    <dbReference type="NCBI Taxonomy" id="1134687"/>
    <lineage>
        <taxon>Bacteria</taxon>
        <taxon>Pseudomonadati</taxon>
        <taxon>Pseudomonadota</taxon>
        <taxon>Gammaproteobacteria</taxon>
        <taxon>Enterobacterales</taxon>
        <taxon>Enterobacteriaceae</taxon>
        <taxon>Klebsiella/Raoultella group</taxon>
        <taxon>Klebsiella</taxon>
    </lineage>
</organism>
<evidence type="ECO:0000313" key="2">
    <source>
        <dbReference type="EMBL" id="PLL42006.1"/>
    </source>
</evidence>
<protein>
    <submittedName>
        <fullName evidence="2">Uncharacterized protein</fullName>
    </submittedName>
</protein>
<dbReference type="EMBL" id="PIDS01000227">
    <property type="protein sequence ID" value="PLL42006.1"/>
    <property type="molecule type" value="Genomic_DNA"/>
</dbReference>
<dbReference type="Proteomes" id="UP000234505">
    <property type="component" value="Unassembled WGS sequence"/>
</dbReference>
<feature type="region of interest" description="Disordered" evidence="1">
    <location>
        <begin position="174"/>
        <end position="234"/>
    </location>
</feature>
<gene>
    <name evidence="2" type="ORF">CWN50_09315</name>
</gene>
<feature type="compositionally biased region" description="Low complexity" evidence="1">
    <location>
        <begin position="212"/>
        <end position="224"/>
    </location>
</feature>
<evidence type="ECO:0000313" key="3">
    <source>
        <dbReference type="Proteomes" id="UP000234505"/>
    </source>
</evidence>